<organism evidence="4 6">
    <name type="scientific">Leptospira perolatii</name>
    <dbReference type="NCBI Taxonomy" id="2023191"/>
    <lineage>
        <taxon>Bacteria</taxon>
        <taxon>Pseudomonadati</taxon>
        <taxon>Spirochaetota</taxon>
        <taxon>Spirochaetia</taxon>
        <taxon>Leptospirales</taxon>
        <taxon>Leptospiraceae</taxon>
        <taxon>Leptospira</taxon>
    </lineage>
</organism>
<feature type="domain" description="SbsA Ig-like" evidence="2">
    <location>
        <begin position="27"/>
        <end position="130"/>
    </location>
</feature>
<dbReference type="RefSeq" id="WP_100712610.1">
    <property type="nucleotide sequence ID" value="NZ_NPDY01000002.1"/>
</dbReference>
<dbReference type="Proteomes" id="UP000231990">
    <property type="component" value="Unassembled WGS sequence"/>
</dbReference>
<evidence type="ECO:0000259" key="2">
    <source>
        <dbReference type="Pfam" id="PF13205"/>
    </source>
</evidence>
<evidence type="ECO:0000256" key="1">
    <source>
        <dbReference type="ARBA" id="ARBA00022729"/>
    </source>
</evidence>
<sequence length="131" mass="15205">MNLLFRVCLLFLLAFYTGLLGDSEDLIPPKVISTIPENGSQTVDPNLNEIVIVFNEPMLDQSWSWAYKDPKLFPKLNGQPKYDSNRTKNLLPVKLEPNKQYEIWLNTEQFQNFRDKAGNPLVPYVLKFKTK</sequence>
<gene>
    <name evidence="3" type="ORF">CH360_03415</name>
    <name evidence="4" type="ORF">CH373_06555</name>
</gene>
<dbReference type="EMBL" id="NPDY01000002">
    <property type="protein sequence ID" value="PJZ70602.1"/>
    <property type="molecule type" value="Genomic_DNA"/>
</dbReference>
<dbReference type="EMBL" id="NPDZ01000003">
    <property type="protein sequence ID" value="PJZ73814.1"/>
    <property type="molecule type" value="Genomic_DNA"/>
</dbReference>
<dbReference type="InterPro" id="IPR032812">
    <property type="entry name" value="SbsA_Ig"/>
</dbReference>
<comment type="caution">
    <text evidence="4">The sequence shown here is derived from an EMBL/GenBank/DDBJ whole genome shotgun (WGS) entry which is preliminary data.</text>
</comment>
<keyword evidence="5" id="KW-1185">Reference proteome</keyword>
<dbReference type="OrthoDB" id="291597at2"/>
<proteinExistence type="predicted"/>
<dbReference type="Proteomes" id="UP000231962">
    <property type="component" value="Unassembled WGS sequence"/>
</dbReference>
<accession>A0A2M9ZP54</accession>
<evidence type="ECO:0000313" key="6">
    <source>
        <dbReference type="Proteomes" id="UP000231990"/>
    </source>
</evidence>
<dbReference type="Pfam" id="PF13205">
    <property type="entry name" value="Big_5"/>
    <property type="match status" value="1"/>
</dbReference>
<name>A0A2M9ZP54_9LEPT</name>
<evidence type="ECO:0000313" key="3">
    <source>
        <dbReference type="EMBL" id="PJZ70602.1"/>
    </source>
</evidence>
<reference evidence="5 6" key="1">
    <citation type="submission" date="2017-07" db="EMBL/GenBank/DDBJ databases">
        <title>Leptospira spp. isolated from tropical soils.</title>
        <authorList>
            <person name="Thibeaux R."/>
            <person name="Iraola G."/>
            <person name="Ferres I."/>
            <person name="Bierque E."/>
            <person name="Girault D."/>
            <person name="Soupe-Gilbert M.-E."/>
            <person name="Picardeau M."/>
            <person name="Goarant C."/>
        </authorList>
    </citation>
    <scope>NUCLEOTIDE SEQUENCE [LARGE SCALE GENOMIC DNA]</scope>
    <source>
        <strain evidence="4 6">FH1-B-B1</strain>
        <strain evidence="3 5">FH1-B-C1</strain>
    </source>
</reference>
<protein>
    <recommendedName>
        <fullName evidence="2">SbsA Ig-like domain-containing protein</fullName>
    </recommendedName>
</protein>
<evidence type="ECO:0000313" key="4">
    <source>
        <dbReference type="EMBL" id="PJZ73814.1"/>
    </source>
</evidence>
<keyword evidence="1" id="KW-0732">Signal</keyword>
<evidence type="ECO:0000313" key="5">
    <source>
        <dbReference type="Proteomes" id="UP000231962"/>
    </source>
</evidence>
<dbReference type="AlphaFoldDB" id="A0A2M9ZP54"/>